<comment type="similarity">
    <text evidence="2">Belongs to the GMC oxidoreductase family.</text>
</comment>
<dbReference type="Pfam" id="PF05199">
    <property type="entry name" value="GMC_oxred_C"/>
    <property type="match status" value="1"/>
</dbReference>
<dbReference type="SUPFAM" id="SSF51905">
    <property type="entry name" value="FAD/NAD(P)-binding domain"/>
    <property type="match status" value="1"/>
</dbReference>
<keyword evidence="3" id="KW-0285">Flavoprotein</keyword>
<evidence type="ECO:0000313" key="8">
    <source>
        <dbReference type="Proteomes" id="UP000046373"/>
    </source>
</evidence>
<dbReference type="GO" id="GO:0016614">
    <property type="term" value="F:oxidoreductase activity, acting on CH-OH group of donors"/>
    <property type="evidence" value="ECO:0007669"/>
    <property type="project" value="InterPro"/>
</dbReference>
<dbReference type="InterPro" id="IPR036188">
    <property type="entry name" value="FAD/NAD-bd_sf"/>
</dbReference>
<evidence type="ECO:0000256" key="2">
    <source>
        <dbReference type="ARBA" id="ARBA00010790"/>
    </source>
</evidence>
<evidence type="ECO:0000256" key="5">
    <source>
        <dbReference type="ARBA" id="ARBA00023002"/>
    </source>
</evidence>
<dbReference type="AlphaFoldDB" id="A0A090EXX0"/>
<dbReference type="GeneID" id="31890029"/>
<sequence length="479" mass="52924">MIFDSYEAYRQAGFKPKVCILGSGPAGTTIARKLGAAGIPVVVLEAGSREFSDESQDFYRGKTVGDFYFDLDITRLRFMGGSSNHWAGWCRVLDSQDFEPKAWAPDTGWPISRADIEPYLGEVHDILELPDFRPDVPVSDDIRWVQLIKSPAVRFGEKFADELDKNKNIAVVLNTYATELIGDGRRVTGAKLWSNGQDAGTFTADYFVTCTGGLENSRLLLWSNERSNGGVVPNAAALGRYWMEHPTFQGGNAILANYSEFEVDASNEAFFSPTLVAMERLQIMNFGIRLIESPYPNVKKLIADLACTAPNMAEWMSTQLDQRLRCAAQLYVAWEQAPLASNQIELSKTDVDHAGVPRIELHWKKSPLERRTLLEGLRLFGTTLAQKNLGRVRIDEWISNGGDYPTNEETAGHHHMGGIRMGTDVLKSVVDANCKVHGMDNLYVGGSSVFCTSGQCNPTTTITALACRLGEHLSKVIAV</sequence>
<dbReference type="PRINTS" id="PR00420">
    <property type="entry name" value="RNGMNOXGNASE"/>
</dbReference>
<dbReference type="EMBL" id="CCNB01000010">
    <property type="protein sequence ID" value="CDX34221.1"/>
    <property type="molecule type" value="Genomic_DNA"/>
</dbReference>
<dbReference type="InterPro" id="IPR051473">
    <property type="entry name" value="P2Ox-like"/>
</dbReference>
<comment type="cofactor">
    <cofactor evidence="1">
        <name>FAD</name>
        <dbReference type="ChEBI" id="CHEBI:57692"/>
    </cofactor>
</comment>
<reference evidence="7 8" key="1">
    <citation type="submission" date="2014-08" db="EMBL/GenBank/DDBJ databases">
        <authorList>
            <person name="Moulin Lionel"/>
        </authorList>
    </citation>
    <scope>NUCLEOTIDE SEQUENCE [LARGE SCALE GENOMIC DNA]</scope>
</reference>
<keyword evidence="4" id="KW-0274">FAD</keyword>
<accession>A0A090EXX0</accession>
<organism evidence="7 8">
    <name type="scientific">Mesorhizobium plurifarium</name>
    <dbReference type="NCBI Taxonomy" id="69974"/>
    <lineage>
        <taxon>Bacteria</taxon>
        <taxon>Pseudomonadati</taxon>
        <taxon>Pseudomonadota</taxon>
        <taxon>Alphaproteobacteria</taxon>
        <taxon>Hyphomicrobiales</taxon>
        <taxon>Phyllobacteriaceae</taxon>
        <taxon>Mesorhizobium</taxon>
    </lineage>
</organism>
<gene>
    <name evidence="7" type="ORF">MPLDJ20_180050</name>
</gene>
<evidence type="ECO:0000313" key="7">
    <source>
        <dbReference type="EMBL" id="CDX34221.1"/>
    </source>
</evidence>
<dbReference type="PANTHER" id="PTHR42784:SF1">
    <property type="entry name" value="PYRANOSE 2-OXIDASE"/>
    <property type="match status" value="1"/>
</dbReference>
<dbReference type="Proteomes" id="UP000046373">
    <property type="component" value="Unassembled WGS sequence"/>
</dbReference>
<feature type="domain" description="Glucose-methanol-choline oxidoreductase C-terminal" evidence="6">
    <location>
        <begin position="338"/>
        <end position="466"/>
    </location>
</feature>
<evidence type="ECO:0000256" key="1">
    <source>
        <dbReference type="ARBA" id="ARBA00001974"/>
    </source>
</evidence>
<proteinExistence type="inferred from homology"/>
<dbReference type="PANTHER" id="PTHR42784">
    <property type="entry name" value="PYRANOSE 2-OXIDASE"/>
    <property type="match status" value="1"/>
</dbReference>
<evidence type="ECO:0000259" key="6">
    <source>
        <dbReference type="Pfam" id="PF05199"/>
    </source>
</evidence>
<protein>
    <submittedName>
        <fullName evidence="7">GMC oxidoreductase</fullName>
    </submittedName>
</protein>
<dbReference type="Gene3D" id="3.50.50.60">
    <property type="entry name" value="FAD/NAD(P)-binding domain"/>
    <property type="match status" value="2"/>
</dbReference>
<evidence type="ECO:0000256" key="3">
    <source>
        <dbReference type="ARBA" id="ARBA00022630"/>
    </source>
</evidence>
<evidence type="ECO:0000256" key="4">
    <source>
        <dbReference type="ARBA" id="ARBA00022827"/>
    </source>
</evidence>
<name>A0A090EXX0_MESPL</name>
<keyword evidence="5" id="KW-0560">Oxidoreductase</keyword>
<dbReference type="InterPro" id="IPR007867">
    <property type="entry name" value="GMC_OxRtase_C"/>
</dbReference>